<dbReference type="Pfam" id="PF23344">
    <property type="entry name" value="ZP-N"/>
    <property type="match status" value="1"/>
</dbReference>
<accession>A0AAD7SIT0</accession>
<organism evidence="5 6">
    <name type="scientific">Aldrovandia affinis</name>
    <dbReference type="NCBI Taxonomy" id="143900"/>
    <lineage>
        <taxon>Eukaryota</taxon>
        <taxon>Metazoa</taxon>
        <taxon>Chordata</taxon>
        <taxon>Craniata</taxon>
        <taxon>Vertebrata</taxon>
        <taxon>Euteleostomi</taxon>
        <taxon>Actinopterygii</taxon>
        <taxon>Neopterygii</taxon>
        <taxon>Teleostei</taxon>
        <taxon>Notacanthiformes</taxon>
        <taxon>Halosauridae</taxon>
        <taxon>Aldrovandia</taxon>
    </lineage>
</organism>
<feature type="region of interest" description="Disordered" evidence="1">
    <location>
        <begin position="579"/>
        <end position="602"/>
    </location>
</feature>
<dbReference type="Pfam" id="PF00100">
    <property type="entry name" value="Zona_pellucida"/>
    <property type="match status" value="1"/>
</dbReference>
<dbReference type="EMBL" id="JAINUG010000061">
    <property type="protein sequence ID" value="KAJ8402892.1"/>
    <property type="molecule type" value="Genomic_DNA"/>
</dbReference>
<protein>
    <recommendedName>
        <fullName evidence="7">ZP domain-containing protein</fullName>
    </recommendedName>
</protein>
<evidence type="ECO:0000313" key="6">
    <source>
        <dbReference type="Proteomes" id="UP001221898"/>
    </source>
</evidence>
<feature type="signal peptide" evidence="2">
    <location>
        <begin position="1"/>
        <end position="25"/>
    </location>
</feature>
<dbReference type="Proteomes" id="UP001221898">
    <property type="component" value="Unassembled WGS sequence"/>
</dbReference>
<feature type="compositionally biased region" description="Polar residues" evidence="1">
    <location>
        <begin position="592"/>
        <end position="602"/>
    </location>
</feature>
<name>A0AAD7SIT0_9TELE</name>
<dbReference type="FunFam" id="2.60.40.4100:FF:000002">
    <property type="entry name" value="Zona pellucida sperm-binding protein 3"/>
    <property type="match status" value="1"/>
</dbReference>
<feature type="chain" id="PRO_5042201396" description="ZP domain-containing protein" evidence="2">
    <location>
        <begin position="26"/>
        <end position="702"/>
    </location>
</feature>
<proteinExistence type="predicted"/>
<evidence type="ECO:0000259" key="3">
    <source>
        <dbReference type="Pfam" id="PF00100"/>
    </source>
</evidence>
<dbReference type="Gene3D" id="2.60.40.3210">
    <property type="entry name" value="Zona pellucida, ZP-N domain"/>
    <property type="match status" value="1"/>
</dbReference>
<evidence type="ECO:0000313" key="5">
    <source>
        <dbReference type="EMBL" id="KAJ8402892.1"/>
    </source>
</evidence>
<evidence type="ECO:0000256" key="2">
    <source>
        <dbReference type="SAM" id="SignalP"/>
    </source>
</evidence>
<keyword evidence="6" id="KW-1185">Reference proteome</keyword>
<sequence length="702" mass="77229">MMPFGIICTTEMAILMLLSLLSVSGMMPTMFVGDREVLQPGYPQDPENVRQAAWYPDISELGSAELHAQESNALTATYPSVGNGEYELEAAAASGSAELQIEVWCLGDLLTLGVVRTLHGVELNPEAVTLGDGCRNNGVSPDRLWFTYSLSQCGTRQTMRDGNEVYSNLLQHIPDPFDPAPQRVGDFAIPVHCTVDRLQGDYLSPVMMSVPVSVDRSGFELKAMNSSWTESKPRVRVIVKKGCVAYVVSKRGQARFVPSGRSDTVRFMLGAFHFRSPESGFPQIYLHCELSVHEQKVTPGSKFCNYNQRQQRWEELSGDIAVCSCCKTACDPTHKNAPPGLIAQVSIGPLVVVDRVNALLMETGPALVPQQSKLTIVLETVPVETSSPPPKGDETISEIPLGYQGWAWTPMAVPAEQAFPAYADMGYLDGTPVLQEERWGPPYGAPQGWLSATASFPGFTSASVPDASEDVVIVRHVPVEPDVDAIIGRVPEVQNEVPGEEMDSLVLLQNAHAADLPQYVRDDPSASDHFSEPEPATNKLFAQLPAQPSIDAEYDPILEESGRKKWGSKLNLMIQEGSGLTSVQDQPHRAQNRQQPDPQLTNWLDLDRHDEDLLGDESVVLQKTEVMMHKGRGHWDPVALSWFHSRLALTRSQGPAHALRYELEEAGLGQGGRTMKRRILLEEENIQPSFLQAVIGRMYKAE</sequence>
<evidence type="ECO:0000256" key="1">
    <source>
        <dbReference type="SAM" id="MobiDB-lite"/>
    </source>
</evidence>
<dbReference type="InterPro" id="IPR055356">
    <property type="entry name" value="ZP-N"/>
</dbReference>
<dbReference type="InterPro" id="IPR042235">
    <property type="entry name" value="ZP-C_dom"/>
</dbReference>
<dbReference type="Gene3D" id="2.60.40.4100">
    <property type="entry name" value="Zona pellucida, ZP-C domain"/>
    <property type="match status" value="1"/>
</dbReference>
<feature type="domain" description="ZP-C" evidence="3">
    <location>
        <begin position="223"/>
        <end position="304"/>
    </location>
</feature>
<evidence type="ECO:0008006" key="7">
    <source>
        <dbReference type="Google" id="ProtNLM"/>
    </source>
</evidence>
<dbReference type="PANTHER" id="PTHR11576">
    <property type="entry name" value="ZONA PELLUCIDA SPERM-BINDING PROTEIN 3"/>
    <property type="match status" value="1"/>
</dbReference>
<gene>
    <name evidence="5" type="ORF">AAFF_G00362060</name>
</gene>
<dbReference type="GO" id="GO:0035803">
    <property type="term" value="P:egg coat formation"/>
    <property type="evidence" value="ECO:0007669"/>
    <property type="project" value="TreeGrafter"/>
</dbReference>
<dbReference type="GO" id="GO:0032190">
    <property type="term" value="F:acrosin binding"/>
    <property type="evidence" value="ECO:0007669"/>
    <property type="project" value="TreeGrafter"/>
</dbReference>
<feature type="domain" description="ZP-N" evidence="4">
    <location>
        <begin position="108"/>
        <end position="194"/>
    </location>
</feature>
<dbReference type="GO" id="GO:2000344">
    <property type="term" value="P:positive regulation of acrosome reaction"/>
    <property type="evidence" value="ECO:0007669"/>
    <property type="project" value="TreeGrafter"/>
</dbReference>
<dbReference type="InterPro" id="IPR055355">
    <property type="entry name" value="ZP-C"/>
</dbReference>
<comment type="caution">
    <text evidence="5">The sequence shown here is derived from an EMBL/GenBank/DDBJ whole genome shotgun (WGS) entry which is preliminary data.</text>
</comment>
<keyword evidence="2" id="KW-0732">Signal</keyword>
<dbReference type="PANTHER" id="PTHR11576:SF18">
    <property type="entry name" value="ZONA PELLUCIDA PROTEIN C"/>
    <property type="match status" value="1"/>
</dbReference>
<reference evidence="5" key="1">
    <citation type="journal article" date="2023" name="Science">
        <title>Genome structures resolve the early diversification of teleost fishes.</title>
        <authorList>
            <person name="Parey E."/>
            <person name="Louis A."/>
            <person name="Montfort J."/>
            <person name="Bouchez O."/>
            <person name="Roques C."/>
            <person name="Iampietro C."/>
            <person name="Lluch J."/>
            <person name="Castinel A."/>
            <person name="Donnadieu C."/>
            <person name="Desvignes T."/>
            <person name="Floi Bucao C."/>
            <person name="Jouanno E."/>
            <person name="Wen M."/>
            <person name="Mejri S."/>
            <person name="Dirks R."/>
            <person name="Jansen H."/>
            <person name="Henkel C."/>
            <person name="Chen W.J."/>
            <person name="Zahm M."/>
            <person name="Cabau C."/>
            <person name="Klopp C."/>
            <person name="Thompson A.W."/>
            <person name="Robinson-Rechavi M."/>
            <person name="Braasch I."/>
            <person name="Lecointre G."/>
            <person name="Bobe J."/>
            <person name="Postlethwait J.H."/>
            <person name="Berthelot C."/>
            <person name="Roest Crollius H."/>
            <person name="Guiguen Y."/>
        </authorList>
    </citation>
    <scope>NUCLEOTIDE SEQUENCE</scope>
    <source>
        <strain evidence="5">NC1722</strain>
    </source>
</reference>
<evidence type="ECO:0000259" key="4">
    <source>
        <dbReference type="Pfam" id="PF23344"/>
    </source>
</evidence>
<dbReference type="GO" id="GO:0007339">
    <property type="term" value="P:binding of sperm to zona pellucida"/>
    <property type="evidence" value="ECO:0007669"/>
    <property type="project" value="TreeGrafter"/>
</dbReference>
<dbReference type="GO" id="GO:0031012">
    <property type="term" value="C:extracellular matrix"/>
    <property type="evidence" value="ECO:0007669"/>
    <property type="project" value="TreeGrafter"/>
</dbReference>
<dbReference type="AlphaFoldDB" id="A0AAD7SIT0"/>